<protein>
    <submittedName>
        <fullName evidence="1">Uncharacterized protein</fullName>
    </submittedName>
</protein>
<reference evidence="1" key="2">
    <citation type="submission" date="2021-04" db="EMBL/GenBank/DDBJ databases">
        <authorList>
            <person name="Podell S."/>
        </authorList>
    </citation>
    <scope>NUCLEOTIDE SEQUENCE</scope>
    <source>
        <strain evidence="1">Hildebrandi</strain>
    </source>
</reference>
<comment type="caution">
    <text evidence="1">The sequence shown here is derived from an EMBL/GenBank/DDBJ whole genome shotgun (WGS) entry which is preliminary data.</text>
</comment>
<gene>
    <name evidence="1" type="ORF">IV203_023321</name>
</gene>
<keyword evidence="2" id="KW-1185">Reference proteome</keyword>
<evidence type="ECO:0000313" key="2">
    <source>
        <dbReference type="Proteomes" id="UP000693970"/>
    </source>
</evidence>
<sequence length="125" mass="13694">MLLHPRETLPLSLPVIPLSVTLGPSHPRRTSAYVRRLGASRIELFPARLAASECFFAFSIKSASECFSAFSNKVPVLSRVCVSISLPTMPPHLHHDTNFGPRPEVQISNRVDSISGLFGNNAQVE</sequence>
<organism evidence="1 2">
    <name type="scientific">Nitzschia inconspicua</name>
    <dbReference type="NCBI Taxonomy" id="303405"/>
    <lineage>
        <taxon>Eukaryota</taxon>
        <taxon>Sar</taxon>
        <taxon>Stramenopiles</taxon>
        <taxon>Ochrophyta</taxon>
        <taxon>Bacillariophyta</taxon>
        <taxon>Bacillariophyceae</taxon>
        <taxon>Bacillariophycidae</taxon>
        <taxon>Bacillariales</taxon>
        <taxon>Bacillariaceae</taxon>
        <taxon>Nitzschia</taxon>
    </lineage>
</organism>
<name>A0A9K3KDY0_9STRA</name>
<dbReference type="EMBL" id="JAGRRH010000026">
    <property type="protein sequence ID" value="KAG7341370.1"/>
    <property type="molecule type" value="Genomic_DNA"/>
</dbReference>
<accession>A0A9K3KDY0</accession>
<proteinExistence type="predicted"/>
<dbReference type="Proteomes" id="UP000693970">
    <property type="component" value="Unassembled WGS sequence"/>
</dbReference>
<dbReference type="AlphaFoldDB" id="A0A9K3KDY0"/>
<evidence type="ECO:0000313" key="1">
    <source>
        <dbReference type="EMBL" id="KAG7341370.1"/>
    </source>
</evidence>
<reference evidence="1" key="1">
    <citation type="journal article" date="2021" name="Sci. Rep.">
        <title>Diploid genomic architecture of Nitzschia inconspicua, an elite biomass production diatom.</title>
        <authorList>
            <person name="Oliver A."/>
            <person name="Podell S."/>
            <person name="Pinowska A."/>
            <person name="Traller J.C."/>
            <person name="Smith S.R."/>
            <person name="McClure R."/>
            <person name="Beliaev A."/>
            <person name="Bohutskyi P."/>
            <person name="Hill E.A."/>
            <person name="Rabines A."/>
            <person name="Zheng H."/>
            <person name="Allen L.Z."/>
            <person name="Kuo A."/>
            <person name="Grigoriev I.V."/>
            <person name="Allen A.E."/>
            <person name="Hazlebeck D."/>
            <person name="Allen E.E."/>
        </authorList>
    </citation>
    <scope>NUCLEOTIDE SEQUENCE</scope>
    <source>
        <strain evidence="1">Hildebrandi</strain>
    </source>
</reference>